<evidence type="ECO:0000259" key="3">
    <source>
        <dbReference type="PROSITE" id="PS50893"/>
    </source>
</evidence>
<keyword evidence="5" id="KW-1185">Reference proteome</keyword>
<dbReference type="InterPro" id="IPR027417">
    <property type="entry name" value="P-loop_NTPase"/>
</dbReference>
<dbReference type="STRING" id="1123237.Salmuc_02674"/>
<dbReference type="GO" id="GO:0016887">
    <property type="term" value="F:ATP hydrolysis activity"/>
    <property type="evidence" value="ECO:0007669"/>
    <property type="project" value="InterPro"/>
</dbReference>
<keyword evidence="1" id="KW-0547">Nucleotide-binding</keyword>
<dbReference type="PROSITE" id="PS50893">
    <property type="entry name" value="ABC_TRANSPORTER_2"/>
    <property type="match status" value="1"/>
</dbReference>
<keyword evidence="2 4" id="KW-0067">ATP-binding</keyword>
<dbReference type="InterPro" id="IPR017871">
    <property type="entry name" value="ABC_transporter-like_CS"/>
</dbReference>
<dbReference type="InterPro" id="IPR003439">
    <property type="entry name" value="ABC_transporter-like_ATP-bd"/>
</dbReference>
<dbReference type="Proteomes" id="UP000015347">
    <property type="component" value="Unassembled WGS sequence"/>
</dbReference>
<dbReference type="PROSITE" id="PS00211">
    <property type="entry name" value="ABC_TRANSPORTER_1"/>
    <property type="match status" value="1"/>
</dbReference>
<feature type="domain" description="ABC transporter" evidence="3">
    <location>
        <begin position="5"/>
        <end position="226"/>
    </location>
</feature>
<dbReference type="Pfam" id="PF00005">
    <property type="entry name" value="ABC_tran"/>
    <property type="match status" value="1"/>
</dbReference>
<protein>
    <submittedName>
        <fullName evidence="4">ABC transporter, ATP-binding protein</fullName>
    </submittedName>
</protein>
<dbReference type="RefSeq" id="WP_020039863.1">
    <property type="nucleotide sequence ID" value="NZ_KE557273.1"/>
</dbReference>
<dbReference type="HOGENOM" id="CLU_000604_1_22_5"/>
<dbReference type="OrthoDB" id="9787227at2"/>
<proteinExistence type="predicted"/>
<dbReference type="eggNOG" id="COG1136">
    <property type="taxonomic scope" value="Bacteria"/>
</dbReference>
<evidence type="ECO:0000256" key="1">
    <source>
        <dbReference type="ARBA" id="ARBA00022741"/>
    </source>
</evidence>
<dbReference type="Gene3D" id="3.40.50.300">
    <property type="entry name" value="P-loop containing nucleotide triphosphate hydrolases"/>
    <property type="match status" value="1"/>
</dbReference>
<comment type="caution">
    <text evidence="4">The sequence shown here is derived from an EMBL/GenBank/DDBJ whole genome shotgun (WGS) entry which is preliminary data.</text>
</comment>
<dbReference type="GO" id="GO:0022857">
    <property type="term" value="F:transmembrane transporter activity"/>
    <property type="evidence" value="ECO:0007669"/>
    <property type="project" value="TreeGrafter"/>
</dbReference>
<accession>S9S529</accession>
<evidence type="ECO:0000313" key="5">
    <source>
        <dbReference type="Proteomes" id="UP000015347"/>
    </source>
</evidence>
<gene>
    <name evidence="4" type="ORF">Salmuc_02674</name>
</gene>
<evidence type="ECO:0000313" key="4">
    <source>
        <dbReference type="EMBL" id="EPX85295.1"/>
    </source>
</evidence>
<evidence type="ECO:0000256" key="2">
    <source>
        <dbReference type="ARBA" id="ARBA00022840"/>
    </source>
</evidence>
<dbReference type="PANTHER" id="PTHR24220">
    <property type="entry name" value="IMPORT ATP-BINDING PROTEIN"/>
    <property type="match status" value="1"/>
</dbReference>
<dbReference type="EMBL" id="APVH01000009">
    <property type="protein sequence ID" value="EPX85295.1"/>
    <property type="molecule type" value="Genomic_DNA"/>
</dbReference>
<dbReference type="SMART" id="SM00382">
    <property type="entry name" value="AAA"/>
    <property type="match status" value="1"/>
</dbReference>
<dbReference type="InterPro" id="IPR015854">
    <property type="entry name" value="ABC_transpr_LolD-like"/>
</dbReference>
<organism evidence="4 5">
    <name type="scientific">Salipiger mucosus DSM 16094</name>
    <dbReference type="NCBI Taxonomy" id="1123237"/>
    <lineage>
        <taxon>Bacteria</taxon>
        <taxon>Pseudomonadati</taxon>
        <taxon>Pseudomonadota</taxon>
        <taxon>Alphaproteobacteria</taxon>
        <taxon>Rhodobacterales</taxon>
        <taxon>Roseobacteraceae</taxon>
        <taxon>Salipiger</taxon>
    </lineage>
</organism>
<reference evidence="5" key="1">
    <citation type="journal article" date="2014" name="Stand. Genomic Sci.">
        <title>Genome sequence of the exopolysaccharide-producing Salipiger mucosus type strain (DSM 16094(T)), a moderately halophilic member of the Roseobacter clade.</title>
        <authorList>
            <person name="Riedel T."/>
            <person name="Spring S."/>
            <person name="Fiebig A."/>
            <person name="Petersen J."/>
            <person name="Kyrpides N.C."/>
            <person name="Goker M."/>
            <person name="Klenk H.P."/>
        </authorList>
    </citation>
    <scope>NUCLEOTIDE SEQUENCE [LARGE SCALE GENOMIC DNA]</scope>
    <source>
        <strain evidence="5">DSM 16094</strain>
    </source>
</reference>
<dbReference type="InterPro" id="IPR003593">
    <property type="entry name" value="AAA+_ATPase"/>
</dbReference>
<dbReference type="GO" id="GO:0005524">
    <property type="term" value="F:ATP binding"/>
    <property type="evidence" value="ECO:0007669"/>
    <property type="project" value="UniProtKB-KW"/>
</dbReference>
<dbReference type="AlphaFoldDB" id="S9S529"/>
<name>S9S529_9RHOB</name>
<dbReference type="SUPFAM" id="SSF52540">
    <property type="entry name" value="P-loop containing nucleoside triphosphate hydrolases"/>
    <property type="match status" value="1"/>
</dbReference>
<sequence length="226" mass="24016">MGLPLSVRALDVTSDRNRRLLSIPELEAPAGALIGVRGASGAGKSTLLYALAGLLERASGSVRWGDTDLLSLGPERRAAFRAGHIGMIFQDFLLFEELDALANASVTALFRKRSERAALRARSAERLTRLGLDAGVRSVASFSGGERQRVAIARAVAAEAPILLADEPTASLDRAAADRLIEDLVAMTRETGTTLVAVSHDLHLIERMDRVLTVSDGALSSHEVPA</sequence>
<dbReference type="GO" id="GO:0005886">
    <property type="term" value="C:plasma membrane"/>
    <property type="evidence" value="ECO:0007669"/>
    <property type="project" value="TreeGrafter"/>
</dbReference>